<dbReference type="EMBL" id="JANBUN010000084">
    <property type="protein sequence ID" value="KAJ2807133.1"/>
    <property type="molecule type" value="Genomic_DNA"/>
</dbReference>
<evidence type="ECO:0000313" key="2">
    <source>
        <dbReference type="Proteomes" id="UP001140087"/>
    </source>
</evidence>
<reference evidence="1" key="1">
    <citation type="submission" date="2022-07" db="EMBL/GenBank/DDBJ databases">
        <title>Phylogenomic reconstructions and comparative analyses of Kickxellomycotina fungi.</title>
        <authorList>
            <person name="Reynolds N.K."/>
            <person name="Stajich J.E."/>
            <person name="Barry K."/>
            <person name="Grigoriev I.V."/>
            <person name="Crous P."/>
            <person name="Smith M.E."/>
        </authorList>
    </citation>
    <scope>NUCLEOTIDE SEQUENCE</scope>
    <source>
        <strain evidence="1">BCRC 34780</strain>
    </source>
</reference>
<keyword evidence="2" id="KW-1185">Reference proteome</keyword>
<accession>A0ACC1LFR3</accession>
<evidence type="ECO:0000313" key="1">
    <source>
        <dbReference type="EMBL" id="KAJ2807133.1"/>
    </source>
</evidence>
<comment type="caution">
    <text evidence="1">The sequence shown here is derived from an EMBL/GenBank/DDBJ whole genome shotgun (WGS) entry which is preliminary data.</text>
</comment>
<dbReference type="EC" id="5.3.1.23" evidence="1"/>
<dbReference type="Proteomes" id="UP001140087">
    <property type="component" value="Unassembled WGS sequence"/>
</dbReference>
<keyword evidence="1" id="KW-0413">Isomerase</keyword>
<organism evidence="1 2">
    <name type="scientific">Coemansia helicoidea</name>
    <dbReference type="NCBI Taxonomy" id="1286919"/>
    <lineage>
        <taxon>Eukaryota</taxon>
        <taxon>Fungi</taxon>
        <taxon>Fungi incertae sedis</taxon>
        <taxon>Zoopagomycota</taxon>
        <taxon>Kickxellomycotina</taxon>
        <taxon>Kickxellomycetes</taxon>
        <taxon>Kickxellales</taxon>
        <taxon>Kickxellaceae</taxon>
        <taxon>Coemansia</taxon>
    </lineage>
</organism>
<proteinExistence type="predicted"/>
<protein>
    <submittedName>
        <fullName evidence="1">S-methyl-5-thioribose-1-phosphate isomerase</fullName>
        <ecNumber evidence="1">5.3.1.23</ecNumber>
    </submittedName>
</protein>
<gene>
    <name evidence="1" type="primary">MRI1</name>
    <name evidence="1" type="ORF">H4R21_000601</name>
</gene>
<sequence length="370" mass="38574">MDCLQAIKWERPRLAILNQLLLPHRREYVEITTCEQAHHAIASMQTRGAPAIAIVAALGLAAEVCGMAFAGDAEARAHIRQRLAYLQTSRPTAVNLFEAAGRLAAVVDAAESDVAAAYVAAAERMLEADVADNRAIGRWGSEYLGALAGDKVLTHCNTGALATAGHGTALGIVRDMWRAGQLARVFFTETRPYNQGARLTAFELACEAIPATLVCDSAVSALLRADPAVKAVVVGADRVAANGDTANKIGTYQLAIAARFHGRAFVVAAPSTSIDLALRDGAGITIEQRAPDEITAASGFTRASVDAAAAAGLVRETLQIAPAGTDAWNPSFDVTPAALITAIVTERGVYVKAPGADVFDLSVAPKLAPA</sequence>
<name>A0ACC1LFR3_9FUNG</name>